<feature type="non-terminal residue" evidence="3">
    <location>
        <position position="1"/>
    </location>
</feature>
<dbReference type="EMBL" id="BGPR01016216">
    <property type="protein sequence ID" value="GBN72231.1"/>
    <property type="molecule type" value="Genomic_DNA"/>
</dbReference>
<dbReference type="EMBL" id="BGPR01016219">
    <property type="protein sequence ID" value="GBN72253.1"/>
    <property type="molecule type" value="Genomic_DNA"/>
</dbReference>
<accession>A0A4Y2R9A2</accession>
<protein>
    <submittedName>
        <fullName evidence="3">Uncharacterized protein</fullName>
    </submittedName>
</protein>
<name>A0A4Y2R9A2_ARAVE</name>
<evidence type="ECO:0000256" key="1">
    <source>
        <dbReference type="SAM" id="MobiDB-lite"/>
    </source>
</evidence>
<keyword evidence="5" id="KW-1185">Reference proteome</keyword>
<evidence type="ECO:0000313" key="2">
    <source>
        <dbReference type="EMBL" id="GBN72222.1"/>
    </source>
</evidence>
<comment type="caution">
    <text evidence="3">The sequence shown here is derived from an EMBL/GenBank/DDBJ whole genome shotgun (WGS) entry which is preliminary data.</text>
</comment>
<reference evidence="3 5" key="1">
    <citation type="journal article" date="2019" name="Sci. Rep.">
        <title>Orb-weaving spider Araneus ventricosus genome elucidates the spidroin gene catalogue.</title>
        <authorList>
            <person name="Kono N."/>
            <person name="Nakamura H."/>
            <person name="Ohtoshi R."/>
            <person name="Moran D.A.P."/>
            <person name="Shinohara A."/>
            <person name="Yoshida Y."/>
            <person name="Fujiwara M."/>
            <person name="Mori M."/>
            <person name="Tomita M."/>
            <person name="Arakawa K."/>
        </authorList>
    </citation>
    <scope>NUCLEOTIDE SEQUENCE [LARGE SCALE GENOMIC DNA]</scope>
</reference>
<dbReference type="AlphaFoldDB" id="A0A4Y2R9A2"/>
<proteinExistence type="predicted"/>
<gene>
    <name evidence="4" type="ORF">AVEN_152516_1</name>
    <name evidence="2" type="ORF">AVEN_205720_1</name>
    <name evidence="3" type="ORF">AVEN_58005_1</name>
</gene>
<feature type="region of interest" description="Disordered" evidence="1">
    <location>
        <begin position="1"/>
        <end position="29"/>
    </location>
</feature>
<dbReference type="EMBL" id="BGPR01016215">
    <property type="protein sequence ID" value="GBN72222.1"/>
    <property type="molecule type" value="Genomic_DNA"/>
</dbReference>
<sequence>PTHGGSSGESGFEPGTLRPQSRDLTTKPPRSWRFRDWDVVSGLVLIA</sequence>
<dbReference type="Proteomes" id="UP000499080">
    <property type="component" value="Unassembled WGS sequence"/>
</dbReference>
<evidence type="ECO:0000313" key="3">
    <source>
        <dbReference type="EMBL" id="GBN72231.1"/>
    </source>
</evidence>
<evidence type="ECO:0000313" key="4">
    <source>
        <dbReference type="EMBL" id="GBN72253.1"/>
    </source>
</evidence>
<organism evidence="3 5">
    <name type="scientific">Araneus ventricosus</name>
    <name type="common">Orbweaver spider</name>
    <name type="synonym">Epeira ventricosa</name>
    <dbReference type="NCBI Taxonomy" id="182803"/>
    <lineage>
        <taxon>Eukaryota</taxon>
        <taxon>Metazoa</taxon>
        <taxon>Ecdysozoa</taxon>
        <taxon>Arthropoda</taxon>
        <taxon>Chelicerata</taxon>
        <taxon>Arachnida</taxon>
        <taxon>Araneae</taxon>
        <taxon>Araneomorphae</taxon>
        <taxon>Entelegynae</taxon>
        <taxon>Araneoidea</taxon>
        <taxon>Araneidae</taxon>
        <taxon>Araneus</taxon>
    </lineage>
</organism>
<evidence type="ECO:0000313" key="5">
    <source>
        <dbReference type="Proteomes" id="UP000499080"/>
    </source>
</evidence>